<keyword evidence="2 4" id="KW-0378">Hydrolase</keyword>
<dbReference type="GO" id="GO:0006043">
    <property type="term" value="P:glucosamine catabolic process"/>
    <property type="evidence" value="ECO:0007669"/>
    <property type="project" value="TreeGrafter"/>
</dbReference>
<dbReference type="GO" id="GO:0004342">
    <property type="term" value="F:glucosamine-6-phosphate deaminase activity"/>
    <property type="evidence" value="ECO:0007669"/>
    <property type="project" value="UniProtKB-UniRule"/>
</dbReference>
<sequence>MKIIKVKNNQEAGIQAAQIILEKIHANPGCILGLATGSTPITTYQNLIQAYEHKQVSFKDVITFNLDEYKGLNPTNPQSYRFFMNNELFDHIDIKIENTHVPSGLHTQNPALYDQKIHKAGGIDLQLLGLGVNGHIGFNEPGTAFDSLTHVVDLDPSTIAVNARFFDSIDLVPTQAISMGLKTIMNAKQILLIATGTNKAEAIAHLINGEITPNWPCSILQQHPNVVIIIDEAAGSMLK</sequence>
<dbReference type="InterPro" id="IPR037171">
    <property type="entry name" value="NagB/RpiA_transferase-like"/>
</dbReference>
<dbReference type="Proteomes" id="UP000232063">
    <property type="component" value="Chromosome"/>
</dbReference>
<feature type="active site" description="Proton acceptor; for ring-opening step" evidence="4">
    <location>
        <position position="135"/>
    </location>
</feature>
<evidence type="ECO:0000313" key="6">
    <source>
        <dbReference type="EMBL" id="ATZ17589.1"/>
    </source>
</evidence>
<reference evidence="6 7" key="1">
    <citation type="submission" date="2017-11" db="EMBL/GenBank/DDBJ databases">
        <title>Genome sequence of Entomoplasma luminosum PIMN-1 (ATCC 49195).</title>
        <authorList>
            <person name="Lo W.-S."/>
            <person name="Gasparich G.E."/>
            <person name="Kuo C.-H."/>
        </authorList>
    </citation>
    <scope>NUCLEOTIDE SEQUENCE [LARGE SCALE GENOMIC DNA]</scope>
    <source>
        <strain evidence="6 7">PIMN-1</strain>
    </source>
</reference>
<gene>
    <name evidence="4 6" type="primary">nagB</name>
    <name evidence="6" type="ORF">ELUMI_v1c08680</name>
</gene>
<evidence type="ECO:0000259" key="5">
    <source>
        <dbReference type="Pfam" id="PF01182"/>
    </source>
</evidence>
<dbReference type="UniPathway" id="UPA00629">
    <property type="reaction ID" value="UER00684"/>
</dbReference>
<evidence type="ECO:0000256" key="2">
    <source>
        <dbReference type="ARBA" id="ARBA00022801"/>
    </source>
</evidence>
<dbReference type="HAMAP" id="MF_01241">
    <property type="entry name" value="GlcN6P_deamin"/>
    <property type="match status" value="1"/>
</dbReference>
<evidence type="ECO:0000313" key="7">
    <source>
        <dbReference type="Proteomes" id="UP000232063"/>
    </source>
</evidence>
<dbReference type="GO" id="GO:0006046">
    <property type="term" value="P:N-acetylglucosamine catabolic process"/>
    <property type="evidence" value="ECO:0007669"/>
    <property type="project" value="UniProtKB-UniRule"/>
</dbReference>
<accession>A0A2K8NUV2</accession>
<comment type="function">
    <text evidence="4">Catalyzes the reversible isomerization-deamination of glucosamine 6-phosphate (GlcN6P) to form fructose 6-phosphate (Fru6P) and ammonium ion.</text>
</comment>
<dbReference type="PROSITE" id="PS01161">
    <property type="entry name" value="GLC_GALNAC_ISOMERASE"/>
    <property type="match status" value="1"/>
</dbReference>
<comment type="similarity">
    <text evidence="4">Belongs to the glucosamine/galactosamine-6-phosphate isomerase family. NagB subfamily.</text>
</comment>
<comment type="caution">
    <text evidence="4">Lacks conserved residue(s) required for the propagation of feature annotation.</text>
</comment>
<dbReference type="EMBL" id="CP024963">
    <property type="protein sequence ID" value="ATZ17589.1"/>
    <property type="molecule type" value="Genomic_DNA"/>
</dbReference>
<dbReference type="GO" id="GO:0005975">
    <property type="term" value="P:carbohydrate metabolic process"/>
    <property type="evidence" value="ECO:0007669"/>
    <property type="project" value="InterPro"/>
</dbReference>
<dbReference type="FunFam" id="3.40.50.1360:FF:000003">
    <property type="entry name" value="Glucosamine-6-phosphate deaminase"/>
    <property type="match status" value="1"/>
</dbReference>
<dbReference type="OrthoDB" id="9791139at2"/>
<dbReference type="EC" id="3.5.99.6" evidence="4"/>
<dbReference type="PANTHER" id="PTHR11280">
    <property type="entry name" value="GLUCOSAMINE-6-PHOSPHATE ISOMERASE"/>
    <property type="match status" value="1"/>
</dbReference>
<feature type="active site" description="For ring-opening step" evidence="4">
    <location>
        <position position="140"/>
    </location>
</feature>
<keyword evidence="3 4" id="KW-0119">Carbohydrate metabolism</keyword>
<dbReference type="GO" id="GO:0019262">
    <property type="term" value="P:N-acetylneuraminate catabolic process"/>
    <property type="evidence" value="ECO:0007669"/>
    <property type="project" value="UniProtKB-UniRule"/>
</dbReference>
<dbReference type="SUPFAM" id="SSF100950">
    <property type="entry name" value="NagB/RpiA/CoA transferase-like"/>
    <property type="match status" value="1"/>
</dbReference>
<dbReference type="InterPro" id="IPR006148">
    <property type="entry name" value="Glc/Gal-6P_isomerase"/>
</dbReference>
<dbReference type="InterPro" id="IPR004547">
    <property type="entry name" value="Glucosamine6P_isomerase"/>
</dbReference>
<feature type="active site" description="For ring-opening step" evidence="4">
    <location>
        <position position="133"/>
    </location>
</feature>
<evidence type="ECO:0000256" key="1">
    <source>
        <dbReference type="ARBA" id="ARBA00000644"/>
    </source>
</evidence>
<protein>
    <recommendedName>
        <fullName evidence="4">Glucosamine-6-phosphate deaminase</fullName>
        <ecNumber evidence="4">3.5.99.6</ecNumber>
    </recommendedName>
    <alternativeName>
        <fullName evidence="4">GlcN6P deaminase</fullName>
        <shortName evidence="4">GNPDA</shortName>
    </alternativeName>
    <alternativeName>
        <fullName evidence="4">Glucosamine-6-phosphate isomerase</fullName>
    </alternativeName>
</protein>
<dbReference type="Gene3D" id="3.40.50.1360">
    <property type="match status" value="1"/>
</dbReference>
<dbReference type="RefSeq" id="WP_025734805.1">
    <property type="nucleotide sequence ID" value="NZ_CP024963.1"/>
</dbReference>
<feature type="domain" description="Glucosamine/galactosamine-6-phosphate isomerase" evidence="5">
    <location>
        <begin position="15"/>
        <end position="224"/>
    </location>
</feature>
<dbReference type="NCBIfam" id="TIGR00502">
    <property type="entry name" value="nagB"/>
    <property type="match status" value="1"/>
</dbReference>
<comment type="pathway">
    <text evidence="4">Amino-sugar metabolism; N-acetylneuraminate degradation; D-fructose 6-phosphate from N-acetylneuraminate: step 5/5.</text>
</comment>
<evidence type="ECO:0000256" key="4">
    <source>
        <dbReference type="HAMAP-Rule" id="MF_01241"/>
    </source>
</evidence>
<evidence type="ECO:0000256" key="3">
    <source>
        <dbReference type="ARBA" id="ARBA00023277"/>
    </source>
</evidence>
<dbReference type="PANTHER" id="PTHR11280:SF5">
    <property type="entry name" value="GLUCOSAMINE-6-PHOSPHATE ISOMERASE"/>
    <property type="match status" value="1"/>
</dbReference>
<dbReference type="KEGG" id="elj:ELUMI_v1c08680"/>
<feature type="active site" description="Proton acceptor; for enolization step" evidence="4">
    <location>
        <position position="67"/>
    </location>
</feature>
<dbReference type="GO" id="GO:0042802">
    <property type="term" value="F:identical protein binding"/>
    <property type="evidence" value="ECO:0007669"/>
    <property type="project" value="TreeGrafter"/>
</dbReference>
<keyword evidence="7" id="KW-1185">Reference proteome</keyword>
<proteinExistence type="inferred from homology"/>
<name>A0A2K8NUV2_9MOLU</name>
<organism evidence="6 7">
    <name type="scientific">Williamsoniiplasma luminosum</name>
    <dbReference type="NCBI Taxonomy" id="214888"/>
    <lineage>
        <taxon>Bacteria</taxon>
        <taxon>Bacillati</taxon>
        <taxon>Mycoplasmatota</taxon>
        <taxon>Mollicutes</taxon>
        <taxon>Entomoplasmatales</taxon>
        <taxon>Williamsoniiplasma</taxon>
    </lineage>
</organism>
<dbReference type="CDD" id="cd01399">
    <property type="entry name" value="GlcN6P_deaminase"/>
    <property type="match status" value="1"/>
</dbReference>
<dbReference type="GO" id="GO:0005737">
    <property type="term" value="C:cytoplasm"/>
    <property type="evidence" value="ECO:0007669"/>
    <property type="project" value="TreeGrafter"/>
</dbReference>
<dbReference type="AlphaFoldDB" id="A0A2K8NUV2"/>
<dbReference type="Pfam" id="PF01182">
    <property type="entry name" value="Glucosamine_iso"/>
    <property type="match status" value="1"/>
</dbReference>
<comment type="catalytic activity">
    <reaction evidence="1 4">
        <text>alpha-D-glucosamine 6-phosphate + H2O = beta-D-fructose 6-phosphate + NH4(+)</text>
        <dbReference type="Rhea" id="RHEA:12172"/>
        <dbReference type="ChEBI" id="CHEBI:15377"/>
        <dbReference type="ChEBI" id="CHEBI:28938"/>
        <dbReference type="ChEBI" id="CHEBI:57634"/>
        <dbReference type="ChEBI" id="CHEBI:75989"/>
        <dbReference type="EC" id="3.5.99.6"/>
    </reaction>
</comment>
<dbReference type="InterPro" id="IPR018321">
    <property type="entry name" value="Glucosamine6P_isomerase_CS"/>
</dbReference>